<accession>A0A1N6VMF6</accession>
<sequence>MTFITKILLQSGNRPVLDKVVSEIRSTAERKGADLRGPHSEPPERIRVPQYKTLSGDEGQQFRSWDYTVYTRKIEIVGHNGVSRQVAEMDFPPGIRVEVELEQVQGMGKA</sequence>
<keyword evidence="8" id="KW-1185">Reference proteome</keyword>
<feature type="domain" description="Small ribosomal subunit protein uS10" evidence="6">
    <location>
        <begin position="6"/>
        <end position="100"/>
    </location>
</feature>
<dbReference type="GO" id="GO:0006412">
    <property type="term" value="P:translation"/>
    <property type="evidence" value="ECO:0007669"/>
    <property type="project" value="UniProtKB-UniRule"/>
</dbReference>
<gene>
    <name evidence="4" type="primary">rps10</name>
    <name evidence="7" type="ORF">SAMN05421858_0414</name>
</gene>
<dbReference type="GO" id="GO:0005840">
    <property type="term" value="C:ribosome"/>
    <property type="evidence" value="ECO:0007669"/>
    <property type="project" value="UniProtKB-KW"/>
</dbReference>
<dbReference type="HAMAP" id="MF_00508">
    <property type="entry name" value="Ribosomal_uS10"/>
    <property type="match status" value="1"/>
</dbReference>
<dbReference type="InterPro" id="IPR036838">
    <property type="entry name" value="Ribosomal_uS10_dom_sf"/>
</dbReference>
<proteinExistence type="inferred from homology"/>
<dbReference type="AlphaFoldDB" id="A0A1N6VMF6"/>
<dbReference type="OrthoDB" id="333791at2157"/>
<dbReference type="RefSeq" id="WP_076427523.1">
    <property type="nucleotide sequence ID" value="NZ_FTNO01000001.1"/>
</dbReference>
<keyword evidence="2 4" id="KW-0689">Ribosomal protein</keyword>
<dbReference type="Pfam" id="PF00338">
    <property type="entry name" value="Ribosomal_S10"/>
    <property type="match status" value="1"/>
</dbReference>
<evidence type="ECO:0000313" key="8">
    <source>
        <dbReference type="Proteomes" id="UP000186914"/>
    </source>
</evidence>
<evidence type="ECO:0000259" key="6">
    <source>
        <dbReference type="SMART" id="SM01403"/>
    </source>
</evidence>
<evidence type="ECO:0000256" key="5">
    <source>
        <dbReference type="SAM" id="MobiDB-lite"/>
    </source>
</evidence>
<dbReference type="SUPFAM" id="SSF54999">
    <property type="entry name" value="Ribosomal protein S10"/>
    <property type="match status" value="1"/>
</dbReference>
<keyword evidence="3 4" id="KW-0687">Ribonucleoprotein</keyword>
<evidence type="ECO:0000256" key="4">
    <source>
        <dbReference type="HAMAP-Rule" id="MF_00508"/>
    </source>
</evidence>
<dbReference type="GO" id="GO:0003735">
    <property type="term" value="F:structural constituent of ribosome"/>
    <property type="evidence" value="ECO:0007669"/>
    <property type="project" value="InterPro"/>
</dbReference>
<name>A0A1N6VMF6_9EURY</name>
<protein>
    <recommendedName>
        <fullName evidence="4">Small ribosomal subunit protein uS10</fullName>
    </recommendedName>
</protein>
<evidence type="ECO:0000256" key="2">
    <source>
        <dbReference type="ARBA" id="ARBA00022980"/>
    </source>
</evidence>
<evidence type="ECO:0000313" key="7">
    <source>
        <dbReference type="EMBL" id="SIQ79053.1"/>
    </source>
</evidence>
<comment type="subunit">
    <text evidence="4">Part of the 30S ribosomal subunit.</text>
</comment>
<dbReference type="SMART" id="SM01403">
    <property type="entry name" value="Ribosomal_S10"/>
    <property type="match status" value="1"/>
</dbReference>
<dbReference type="InterPro" id="IPR001848">
    <property type="entry name" value="Ribosomal_uS10"/>
</dbReference>
<comment type="similarity">
    <text evidence="1 4">Belongs to the universal ribosomal protein uS10 family.</text>
</comment>
<dbReference type="Proteomes" id="UP000186914">
    <property type="component" value="Unassembled WGS sequence"/>
</dbReference>
<dbReference type="GO" id="GO:0000049">
    <property type="term" value="F:tRNA binding"/>
    <property type="evidence" value="ECO:0007669"/>
    <property type="project" value="UniProtKB-UniRule"/>
</dbReference>
<dbReference type="Gene3D" id="3.30.70.600">
    <property type="entry name" value="Ribosomal protein S10 domain"/>
    <property type="match status" value="1"/>
</dbReference>
<dbReference type="GO" id="GO:1990904">
    <property type="term" value="C:ribonucleoprotein complex"/>
    <property type="evidence" value="ECO:0007669"/>
    <property type="project" value="UniProtKB-KW"/>
</dbReference>
<organism evidence="7 8">
    <name type="scientific">Haladaptatus litoreus</name>
    <dbReference type="NCBI Taxonomy" id="553468"/>
    <lineage>
        <taxon>Archaea</taxon>
        <taxon>Methanobacteriati</taxon>
        <taxon>Methanobacteriota</taxon>
        <taxon>Stenosarchaea group</taxon>
        <taxon>Halobacteria</taxon>
        <taxon>Halobacteriales</taxon>
        <taxon>Haladaptataceae</taxon>
        <taxon>Haladaptatus</taxon>
    </lineage>
</organism>
<comment type="function">
    <text evidence="4">Involved in the binding of tRNA to the ribosomes.</text>
</comment>
<feature type="region of interest" description="Disordered" evidence="5">
    <location>
        <begin position="27"/>
        <end position="46"/>
    </location>
</feature>
<evidence type="ECO:0000256" key="1">
    <source>
        <dbReference type="ARBA" id="ARBA00007102"/>
    </source>
</evidence>
<dbReference type="InterPro" id="IPR027486">
    <property type="entry name" value="Ribosomal_uS10_dom"/>
</dbReference>
<evidence type="ECO:0000256" key="3">
    <source>
        <dbReference type="ARBA" id="ARBA00023274"/>
    </source>
</evidence>
<dbReference type="EMBL" id="FTNO01000001">
    <property type="protein sequence ID" value="SIQ79053.1"/>
    <property type="molecule type" value="Genomic_DNA"/>
</dbReference>
<reference evidence="8" key="1">
    <citation type="submission" date="2017-01" db="EMBL/GenBank/DDBJ databases">
        <authorList>
            <person name="Varghese N."/>
            <person name="Submissions S."/>
        </authorList>
    </citation>
    <scope>NUCLEOTIDE SEQUENCE [LARGE SCALE GENOMIC DNA]</scope>
    <source>
        <strain evidence="8">CGMCC 1.7737</strain>
    </source>
</reference>